<evidence type="ECO:0000256" key="15">
    <source>
        <dbReference type="ARBA" id="ARBA00048679"/>
    </source>
</evidence>
<dbReference type="EC" id="2.7.11.1" evidence="3 20"/>
<evidence type="ECO:0000256" key="19">
    <source>
        <dbReference type="PROSITE-ProRule" id="PRU10141"/>
    </source>
</evidence>
<evidence type="ECO:0000256" key="7">
    <source>
        <dbReference type="ARBA" id="ARBA00022741"/>
    </source>
</evidence>
<dbReference type="SMART" id="SM00220">
    <property type="entry name" value="S_TKc"/>
    <property type="match status" value="1"/>
</dbReference>
<dbReference type="GO" id="GO:0005524">
    <property type="term" value="F:ATP binding"/>
    <property type="evidence" value="ECO:0007669"/>
    <property type="project" value="UniProtKB-UniRule"/>
</dbReference>
<evidence type="ECO:0000256" key="17">
    <source>
        <dbReference type="PIRSR" id="PIRSR630616-2"/>
    </source>
</evidence>
<feature type="binding site" evidence="17">
    <location>
        <begin position="177"/>
        <end position="178"/>
    </location>
    <ligand>
        <name>ATP</name>
        <dbReference type="ChEBI" id="CHEBI:30616"/>
    </ligand>
</feature>
<dbReference type="GO" id="GO:0090266">
    <property type="term" value="P:regulation of mitotic cell cycle spindle assembly checkpoint"/>
    <property type="evidence" value="ECO:0007669"/>
    <property type="project" value="UniProtKB-ARBA"/>
</dbReference>
<evidence type="ECO:0000256" key="8">
    <source>
        <dbReference type="ARBA" id="ARBA00022777"/>
    </source>
</evidence>
<dbReference type="InterPro" id="IPR008271">
    <property type="entry name" value="Ser/Thr_kinase_AS"/>
</dbReference>
<comment type="subcellular location">
    <subcellularLocation>
        <location evidence="1">Nucleus</location>
    </subcellularLocation>
</comment>
<dbReference type="PROSITE" id="PS00108">
    <property type="entry name" value="PROTEIN_KINASE_ST"/>
    <property type="match status" value="1"/>
</dbReference>
<evidence type="ECO:0000256" key="14">
    <source>
        <dbReference type="ARBA" id="ARBA00047899"/>
    </source>
</evidence>
<keyword evidence="24" id="KW-1185">Reference proteome</keyword>
<evidence type="ECO:0000256" key="6">
    <source>
        <dbReference type="ARBA" id="ARBA00022679"/>
    </source>
</evidence>
<evidence type="ECO:0000256" key="13">
    <source>
        <dbReference type="ARBA" id="ARBA00025346"/>
    </source>
</evidence>
<proteinExistence type="inferred from homology"/>
<reference evidence="23" key="1">
    <citation type="submission" date="2020-07" db="EMBL/GenBank/DDBJ databases">
        <authorList>
            <person name="Nieuwenhuis M."/>
            <person name="Van De Peppel L.J.J."/>
        </authorList>
    </citation>
    <scope>NUCLEOTIDE SEQUENCE</scope>
    <source>
        <strain evidence="23">AP01</strain>
        <tissue evidence="23">Mycelium</tissue>
    </source>
</reference>
<evidence type="ECO:0000313" key="24">
    <source>
        <dbReference type="Proteomes" id="UP000775547"/>
    </source>
</evidence>
<evidence type="ECO:0000256" key="4">
    <source>
        <dbReference type="ARBA" id="ARBA00021157"/>
    </source>
</evidence>
<comment type="catalytic activity">
    <reaction evidence="15 20">
        <text>L-seryl-[protein] + ATP = O-phospho-L-seryl-[protein] + ADP + H(+)</text>
        <dbReference type="Rhea" id="RHEA:17989"/>
        <dbReference type="Rhea" id="RHEA-COMP:9863"/>
        <dbReference type="Rhea" id="RHEA-COMP:11604"/>
        <dbReference type="ChEBI" id="CHEBI:15378"/>
        <dbReference type="ChEBI" id="CHEBI:29999"/>
        <dbReference type="ChEBI" id="CHEBI:30616"/>
        <dbReference type="ChEBI" id="CHEBI:83421"/>
        <dbReference type="ChEBI" id="CHEBI:456216"/>
        <dbReference type="EC" id="2.7.11.1"/>
    </reaction>
</comment>
<feature type="binding site" evidence="17">
    <location>
        <position position="191"/>
    </location>
    <ligand>
        <name>ATP</name>
        <dbReference type="ChEBI" id="CHEBI:30616"/>
    </ligand>
</feature>
<dbReference type="PANTHER" id="PTHR24350">
    <property type="entry name" value="SERINE/THREONINE-PROTEIN KINASE IAL-RELATED"/>
    <property type="match status" value="1"/>
</dbReference>
<evidence type="ECO:0000256" key="20">
    <source>
        <dbReference type="RuleBase" id="RU367134"/>
    </source>
</evidence>
<feature type="binding site" evidence="17">
    <location>
        <position position="59"/>
    </location>
    <ligand>
        <name>ATP</name>
        <dbReference type="ChEBI" id="CHEBI:30616"/>
    </ligand>
</feature>
<dbReference type="InterPro" id="IPR017441">
    <property type="entry name" value="Protein_kinase_ATP_BS"/>
</dbReference>
<dbReference type="CDD" id="cd08045">
    <property type="entry name" value="HFD_TAF4"/>
    <property type="match status" value="1"/>
</dbReference>
<organism evidence="23 24">
    <name type="scientific">Asterophora parasitica</name>
    <dbReference type="NCBI Taxonomy" id="117018"/>
    <lineage>
        <taxon>Eukaryota</taxon>
        <taxon>Fungi</taxon>
        <taxon>Dikarya</taxon>
        <taxon>Basidiomycota</taxon>
        <taxon>Agaricomycotina</taxon>
        <taxon>Agaricomycetes</taxon>
        <taxon>Agaricomycetidae</taxon>
        <taxon>Agaricales</taxon>
        <taxon>Tricholomatineae</taxon>
        <taxon>Lyophyllaceae</taxon>
        <taxon>Asterophora</taxon>
    </lineage>
</organism>
<feature type="compositionally biased region" description="Low complexity" evidence="21">
    <location>
        <begin position="636"/>
        <end position="659"/>
    </location>
</feature>
<dbReference type="InterPro" id="IPR030616">
    <property type="entry name" value="Aur-like"/>
</dbReference>
<evidence type="ECO:0000256" key="12">
    <source>
        <dbReference type="ARBA" id="ARBA00023242"/>
    </source>
</evidence>
<dbReference type="AlphaFoldDB" id="A0A9P7KEG3"/>
<accession>A0A9P7KEG3</accession>
<evidence type="ECO:0000256" key="5">
    <source>
        <dbReference type="ARBA" id="ARBA00022527"/>
    </source>
</evidence>
<comment type="caution">
    <text evidence="23">The sequence shown here is derived from an EMBL/GenBank/DDBJ whole genome shotgun (WGS) entry which is preliminary data.</text>
</comment>
<dbReference type="Gene3D" id="3.30.200.20">
    <property type="entry name" value="Phosphorylase Kinase, domain 1"/>
    <property type="match status" value="1"/>
</dbReference>
<evidence type="ECO:0000256" key="16">
    <source>
        <dbReference type="PIRSR" id="PIRSR630616-1"/>
    </source>
</evidence>
<feature type="cross-link" description="Glycyl lysine isopeptide (Lys-Gly) (interchain with G-Cter in SUMO2)" evidence="18">
    <location>
        <position position="175"/>
    </location>
</feature>
<feature type="binding site" evidence="17">
    <location>
        <begin position="128"/>
        <end position="130"/>
    </location>
    <ligand>
        <name>ATP</name>
        <dbReference type="ChEBI" id="CHEBI:30616"/>
    </ligand>
</feature>
<comment type="function">
    <text evidence="13">Functions as a component of the DNA-binding general transcription factor complex TFIID. Binding of TFIID to a promoter (with or without TATA element) is the initial step in pre-initiation complex (PIC) formation. TFIID plays a key role in the regulation of gene expression by RNA polymerase II through different activities such as transcription activator interaction, core promoter recognition and selectivity, TFIIA and TFIIB interaction, chromatin modification (histone acetylation by TAF1), facilitation of DNA opening and initiation of transcription.</text>
</comment>
<keyword evidence="11" id="KW-0804">Transcription</keyword>
<feature type="binding site" evidence="17 19">
    <location>
        <position position="79"/>
    </location>
    <ligand>
        <name>ATP</name>
        <dbReference type="ChEBI" id="CHEBI:30616"/>
    </ligand>
</feature>
<dbReference type="Gene3D" id="1.10.510.10">
    <property type="entry name" value="Transferase(Phosphotransferase) domain 1"/>
    <property type="match status" value="1"/>
</dbReference>
<comment type="catalytic activity">
    <reaction evidence="14 20">
        <text>L-threonyl-[protein] + ATP = O-phospho-L-threonyl-[protein] + ADP + H(+)</text>
        <dbReference type="Rhea" id="RHEA:46608"/>
        <dbReference type="Rhea" id="RHEA-COMP:11060"/>
        <dbReference type="Rhea" id="RHEA-COMP:11605"/>
        <dbReference type="ChEBI" id="CHEBI:15378"/>
        <dbReference type="ChEBI" id="CHEBI:30013"/>
        <dbReference type="ChEBI" id="CHEBI:30616"/>
        <dbReference type="ChEBI" id="CHEBI:61977"/>
        <dbReference type="ChEBI" id="CHEBI:456216"/>
        <dbReference type="EC" id="2.7.11.1"/>
    </reaction>
</comment>
<feature type="active site" description="Proton acceptor" evidence="16">
    <location>
        <position position="173"/>
    </location>
</feature>
<dbReference type="EMBL" id="JABCKV010000058">
    <property type="protein sequence ID" value="KAG5644806.1"/>
    <property type="molecule type" value="Genomic_DNA"/>
</dbReference>
<dbReference type="CDD" id="cd14007">
    <property type="entry name" value="STKc_Aurora"/>
    <property type="match status" value="1"/>
</dbReference>
<name>A0A9P7KEG3_9AGAR</name>
<dbReference type="GO" id="GO:0032465">
    <property type="term" value="P:regulation of cytokinesis"/>
    <property type="evidence" value="ECO:0007669"/>
    <property type="project" value="UniProtKB-ARBA"/>
</dbReference>
<dbReference type="InterPro" id="IPR007900">
    <property type="entry name" value="TAF4_C"/>
</dbReference>
<dbReference type="GO" id="GO:0004674">
    <property type="term" value="F:protein serine/threonine kinase activity"/>
    <property type="evidence" value="ECO:0007669"/>
    <property type="project" value="UniProtKB-KW"/>
</dbReference>
<evidence type="ECO:0000256" key="10">
    <source>
        <dbReference type="ARBA" id="ARBA00023015"/>
    </source>
</evidence>
<feature type="compositionally biased region" description="Polar residues" evidence="21">
    <location>
        <begin position="419"/>
        <end position="428"/>
    </location>
</feature>
<comment type="similarity">
    <text evidence="20">Belongs to the protein kinase superfamily. Ser/Thr protein kinase family. Aurora subfamily.</text>
</comment>
<gene>
    <name evidence="23" type="ORF">DXG03_007628</name>
</gene>
<dbReference type="GO" id="GO:0008608">
    <property type="term" value="P:attachment of spindle microtubules to kinetochore"/>
    <property type="evidence" value="ECO:0007669"/>
    <property type="project" value="UniProtKB-ARBA"/>
</dbReference>
<reference evidence="23" key="2">
    <citation type="submission" date="2021-10" db="EMBL/GenBank/DDBJ databases">
        <title>Phylogenomics reveals ancestral predisposition of the termite-cultivated fungus Termitomyces towards a domesticated lifestyle.</title>
        <authorList>
            <person name="Auxier B."/>
            <person name="Grum-Grzhimaylo A."/>
            <person name="Cardenas M.E."/>
            <person name="Lodge J.D."/>
            <person name="Laessoe T."/>
            <person name="Pedersen O."/>
            <person name="Smith M.E."/>
            <person name="Kuyper T.W."/>
            <person name="Franco-Molano E.A."/>
            <person name="Baroni T.J."/>
            <person name="Aanen D.K."/>
        </authorList>
    </citation>
    <scope>NUCLEOTIDE SEQUENCE</scope>
    <source>
        <strain evidence="23">AP01</strain>
        <tissue evidence="23">Mycelium</tissue>
    </source>
</reference>
<dbReference type="InterPro" id="IPR000719">
    <property type="entry name" value="Prot_kinase_dom"/>
</dbReference>
<evidence type="ECO:0000256" key="21">
    <source>
        <dbReference type="SAM" id="MobiDB-lite"/>
    </source>
</evidence>
<dbReference type="Pfam" id="PF05236">
    <property type="entry name" value="TAF4"/>
    <property type="match status" value="1"/>
</dbReference>
<feature type="compositionally biased region" description="Low complexity" evidence="21">
    <location>
        <begin position="360"/>
        <end position="371"/>
    </location>
</feature>
<evidence type="ECO:0000256" key="18">
    <source>
        <dbReference type="PIRSR" id="PIRSR630616-3"/>
    </source>
</evidence>
<feature type="region of interest" description="Disordered" evidence="21">
    <location>
        <begin position="416"/>
        <end position="443"/>
    </location>
</feature>
<dbReference type="GO" id="GO:0032133">
    <property type="term" value="C:chromosome passenger complex"/>
    <property type="evidence" value="ECO:0007669"/>
    <property type="project" value="UniProtKB-ARBA"/>
</dbReference>
<dbReference type="Proteomes" id="UP000775547">
    <property type="component" value="Unassembled WGS sequence"/>
</dbReference>
<keyword evidence="8 20" id="KW-0418">Kinase</keyword>
<keyword evidence="10" id="KW-0805">Transcription regulation</keyword>
<comment type="similarity">
    <text evidence="2">Belongs to the TAF4 family.</text>
</comment>
<dbReference type="GO" id="GO:0044779">
    <property type="term" value="P:meiotic spindle checkpoint signaling"/>
    <property type="evidence" value="ECO:0007669"/>
    <property type="project" value="UniProtKB-ARBA"/>
</dbReference>
<dbReference type="GO" id="GO:0005669">
    <property type="term" value="C:transcription factor TFIID complex"/>
    <property type="evidence" value="ECO:0007669"/>
    <property type="project" value="InterPro"/>
</dbReference>
<feature type="region of interest" description="Disordered" evidence="21">
    <location>
        <begin position="636"/>
        <end position="689"/>
    </location>
</feature>
<feature type="domain" description="Protein kinase" evidence="22">
    <location>
        <begin position="49"/>
        <end position="306"/>
    </location>
</feature>
<dbReference type="GO" id="GO:0045143">
    <property type="term" value="P:homologous chromosome segregation"/>
    <property type="evidence" value="ECO:0007669"/>
    <property type="project" value="UniProtKB-ARBA"/>
</dbReference>
<evidence type="ECO:0000256" key="2">
    <source>
        <dbReference type="ARBA" id="ARBA00006178"/>
    </source>
</evidence>
<dbReference type="PROSITE" id="PS50011">
    <property type="entry name" value="PROTEIN_KINASE_DOM"/>
    <property type="match status" value="1"/>
</dbReference>
<dbReference type="GO" id="GO:0000819">
    <property type="term" value="P:sister chromatid segregation"/>
    <property type="evidence" value="ECO:0007669"/>
    <property type="project" value="UniProtKB-ARBA"/>
</dbReference>
<dbReference type="GO" id="GO:1902115">
    <property type="term" value="P:regulation of organelle assembly"/>
    <property type="evidence" value="ECO:0007669"/>
    <property type="project" value="UniProtKB-ARBA"/>
</dbReference>
<dbReference type="GO" id="GO:0072479">
    <property type="term" value="P:response to mitotic cell cycle spindle assembly checkpoint signaling"/>
    <property type="evidence" value="ECO:0007669"/>
    <property type="project" value="UniProtKB-ARBA"/>
</dbReference>
<keyword evidence="5 20" id="KW-0723">Serine/threonine-protein kinase</keyword>
<dbReference type="FunFam" id="1.10.510.10:FF:000235">
    <property type="entry name" value="Serine/threonine-protein kinase ark1"/>
    <property type="match status" value="1"/>
</dbReference>
<dbReference type="Pfam" id="PF00069">
    <property type="entry name" value="Pkinase"/>
    <property type="match status" value="1"/>
</dbReference>
<evidence type="ECO:0000313" key="23">
    <source>
        <dbReference type="EMBL" id="KAG5644806.1"/>
    </source>
</evidence>
<sequence>MDIGSYDGGLEADEEPRGQAITGEAAEMLALDSSTSGQYPTREWHLSDFDLGRPLGKGKFGRVYMVRTKSAPKYIVALKTLSKAEIVQFGVEKQIRREIEIQQNLRHPNVLRLYGYFHDKTRVFLMLEFAGKGELYRQLSKVGSFSERRSSRYIYQMTDALKYLHSKHVIHRDIKPENLLLGLNGELKIADFGWSVHAPGNRRSTMCGTPDYLPPEMIEGKDHTEKVDHWALGVLTYEFLVGSAPFAVDDDDSRRLSYRKIRKVDYEVPSHVSSEAKDFIGQVRDLLKYDPEDRIPLTDALQHPWILRYRPKATTPYQHYQYATHYPQATYGHYGAYTAAVASQTAVATPPVQRPTTTVNPAAAQSSNANSGMDTSDIATLNDALGSAGVDLRVLWISYACPFIFIDPCNPQAEEETLQRSYEPQHSYRSFEDRTRKQPPTPSFDTRFLGTTMRTIGTQHKVTKIPDDATNYLALALRARLQDLVTAMITASHHRNDTQFDRPASLYDDGSPMWSIVVRSDVAKQLAALEKVEREEETRIRRERKERQDMAAAHAAALAAQANGAANALGGDGYDDMEGGAKKKRKKDGPGVTARNMSEDVRKKMSNAVATQAAGLGGKYAWMNASSAAATPKAKASAVGSPNPAGAPSTPATTTAPAAGAGGASSWARPYVPTKKSTTPQAAAEEEDTRTLVTMRDAMFVIEKERGHGAGRGAARGWV</sequence>
<dbReference type="FunFam" id="3.30.200.20:FF:000042">
    <property type="entry name" value="Aurora kinase A"/>
    <property type="match status" value="1"/>
</dbReference>
<dbReference type="InterPro" id="IPR011009">
    <property type="entry name" value="Kinase-like_dom_sf"/>
</dbReference>
<evidence type="ECO:0000256" key="1">
    <source>
        <dbReference type="ARBA" id="ARBA00004123"/>
    </source>
</evidence>
<dbReference type="OrthoDB" id="377346at2759"/>
<dbReference type="SUPFAM" id="SSF56112">
    <property type="entry name" value="Protein kinase-like (PK-like)"/>
    <property type="match status" value="1"/>
</dbReference>
<evidence type="ECO:0000256" key="11">
    <source>
        <dbReference type="ARBA" id="ARBA00023163"/>
    </source>
</evidence>
<feature type="region of interest" description="Disordered" evidence="21">
    <location>
        <begin position="351"/>
        <end position="372"/>
    </location>
</feature>
<dbReference type="GO" id="GO:0051233">
    <property type="term" value="C:spindle midzone"/>
    <property type="evidence" value="ECO:0007669"/>
    <property type="project" value="UniProtKB-ARBA"/>
</dbReference>
<evidence type="ECO:0000256" key="9">
    <source>
        <dbReference type="ARBA" id="ARBA00022840"/>
    </source>
</evidence>
<keyword evidence="7 17" id="KW-0547">Nucleotide-binding</keyword>
<protein>
    <recommendedName>
        <fullName evidence="4 20">Aurora kinase</fullName>
        <ecNumber evidence="3 20">2.7.11.1</ecNumber>
    </recommendedName>
</protein>
<keyword evidence="9 17" id="KW-0067">ATP-binding</keyword>
<evidence type="ECO:0000259" key="22">
    <source>
        <dbReference type="PROSITE" id="PS50011"/>
    </source>
</evidence>
<dbReference type="GO" id="GO:0000776">
    <property type="term" value="C:kinetochore"/>
    <property type="evidence" value="ECO:0007669"/>
    <property type="project" value="UniProtKB-ARBA"/>
</dbReference>
<keyword evidence="12" id="KW-0539">Nucleus</keyword>
<dbReference type="PROSITE" id="PS00107">
    <property type="entry name" value="PROTEIN_KINASE_ATP"/>
    <property type="match status" value="1"/>
</dbReference>
<dbReference type="GO" id="GO:0006352">
    <property type="term" value="P:DNA-templated transcription initiation"/>
    <property type="evidence" value="ECO:0007669"/>
    <property type="project" value="InterPro"/>
</dbReference>
<evidence type="ECO:0000256" key="3">
    <source>
        <dbReference type="ARBA" id="ARBA00012513"/>
    </source>
</evidence>
<keyword evidence="6 20" id="KW-0808">Transferase</keyword>
<feature type="region of interest" description="Disordered" evidence="21">
    <location>
        <begin position="572"/>
        <end position="606"/>
    </location>
</feature>